<reference evidence="3 4" key="1">
    <citation type="submission" date="2018-08" db="EMBL/GenBank/DDBJ databases">
        <title>A genome reference for cultivated species of the human gut microbiota.</title>
        <authorList>
            <person name="Zou Y."/>
            <person name="Xue W."/>
            <person name="Luo G."/>
        </authorList>
    </citation>
    <scope>NUCLEOTIDE SEQUENCE [LARGE SCALE GENOMIC DNA]</scope>
    <source>
        <strain evidence="3 4">AF33-12</strain>
    </source>
</reference>
<evidence type="ECO:0000259" key="2">
    <source>
        <dbReference type="Pfam" id="PF18840"/>
    </source>
</evidence>
<dbReference type="EMBL" id="QRQE01000118">
    <property type="protein sequence ID" value="RHM66797.1"/>
    <property type="molecule type" value="Genomic_DNA"/>
</dbReference>
<dbReference type="Proteomes" id="UP000285610">
    <property type="component" value="Unassembled WGS sequence"/>
</dbReference>
<evidence type="ECO:0000313" key="4">
    <source>
        <dbReference type="Proteomes" id="UP000285610"/>
    </source>
</evidence>
<protein>
    <recommendedName>
        <fullName evidence="2">Large polyvalent protein associated domain-containing protein</fullName>
    </recommendedName>
</protein>
<feature type="region of interest" description="Disordered" evidence="1">
    <location>
        <begin position="380"/>
        <end position="405"/>
    </location>
</feature>
<name>A0A415RWP8_MEDGN</name>
<gene>
    <name evidence="3" type="ORF">DWZ50_20245</name>
</gene>
<dbReference type="RefSeq" id="WP_118445579.1">
    <property type="nucleotide sequence ID" value="NZ_QRQE01000118.1"/>
</dbReference>
<feature type="compositionally biased region" description="Basic and acidic residues" evidence="1">
    <location>
        <begin position="394"/>
        <end position="405"/>
    </location>
</feature>
<feature type="domain" description="Large polyvalent protein associated" evidence="2">
    <location>
        <begin position="210"/>
        <end position="300"/>
    </location>
</feature>
<evidence type="ECO:0000256" key="1">
    <source>
        <dbReference type="SAM" id="MobiDB-lite"/>
    </source>
</evidence>
<dbReference type="AlphaFoldDB" id="A0A415RWP8"/>
<comment type="caution">
    <text evidence="3">The sequence shown here is derived from an EMBL/GenBank/DDBJ whole genome shotgun (WGS) entry which is preliminary data.</text>
</comment>
<dbReference type="Pfam" id="PF18840">
    <property type="entry name" value="LPD25"/>
    <property type="match status" value="1"/>
</dbReference>
<dbReference type="InterPro" id="IPR041045">
    <property type="entry name" value="LPD25"/>
</dbReference>
<organism evidence="3 4">
    <name type="scientific">Mediterraneibacter gnavus</name>
    <name type="common">Ruminococcus gnavus</name>
    <dbReference type="NCBI Taxonomy" id="33038"/>
    <lineage>
        <taxon>Bacteria</taxon>
        <taxon>Bacillati</taxon>
        <taxon>Bacillota</taxon>
        <taxon>Clostridia</taxon>
        <taxon>Lachnospirales</taxon>
        <taxon>Lachnospiraceae</taxon>
        <taxon>Mediterraneibacter</taxon>
    </lineage>
</organism>
<accession>A0A415RWP8</accession>
<sequence length="405" mass="47748">MNGELCFFVAECMEFHHYGAYYEDLTLNEAVRIYKEMDGSVLNAGKGIGFTLYEPDSIFHKGEWELVNDNVINLECLEREPFKSREALILELVKQVCKLIPEIKFEEGSKYQKTDFVQVFLPAKEMAKRIDRLQQEVDADAYLSQIGEVLDNREKIQRELLTEGKQPYVEWLVSLQQMKYLGENVLKTAAALKEQLETAEMSWEQGQIPLVKICMSETFEVGKIYTLGEAQEIFKREDEEIFQKRIPGEDYLYEKNRYKIYFRESGRTMCLEGYQDFGDGYGGLLENLRSCVENHMIGQQCLTEQKEQGYQPVYEKNILTEKILPYLQFHMDLYQLEQEMKELKNEDRPVTEVTKAVMRNYVKETLRYIESCRNILNEEKGTKHFPEPPYLENTELKKSNRERQR</sequence>
<proteinExistence type="predicted"/>
<evidence type="ECO:0000313" key="3">
    <source>
        <dbReference type="EMBL" id="RHM66797.1"/>
    </source>
</evidence>